<dbReference type="SUPFAM" id="SSF53474">
    <property type="entry name" value="alpha/beta-Hydrolases"/>
    <property type="match status" value="1"/>
</dbReference>
<dbReference type="EMBL" id="JBHSZO010000006">
    <property type="protein sequence ID" value="MFC7217735.1"/>
    <property type="molecule type" value="Genomic_DNA"/>
</dbReference>
<proteinExistence type="predicted"/>
<organism evidence="2 3">
    <name type="scientific">Streptomyces polyrhachis</name>
    <dbReference type="NCBI Taxonomy" id="1282885"/>
    <lineage>
        <taxon>Bacteria</taxon>
        <taxon>Bacillati</taxon>
        <taxon>Actinomycetota</taxon>
        <taxon>Actinomycetes</taxon>
        <taxon>Kitasatosporales</taxon>
        <taxon>Streptomycetaceae</taxon>
        <taxon>Streptomyces</taxon>
    </lineage>
</organism>
<dbReference type="Proteomes" id="UP001596413">
    <property type="component" value="Unassembled WGS sequence"/>
</dbReference>
<feature type="domain" description="AB hydrolase-1" evidence="1">
    <location>
        <begin position="22"/>
        <end position="261"/>
    </location>
</feature>
<dbReference type="InterPro" id="IPR000073">
    <property type="entry name" value="AB_hydrolase_1"/>
</dbReference>
<evidence type="ECO:0000313" key="2">
    <source>
        <dbReference type="EMBL" id="MFC7217735.1"/>
    </source>
</evidence>
<evidence type="ECO:0000259" key="1">
    <source>
        <dbReference type="Pfam" id="PF00561"/>
    </source>
</evidence>
<dbReference type="RefSeq" id="WP_386412810.1">
    <property type="nucleotide sequence ID" value="NZ_JBHSZO010000006.1"/>
</dbReference>
<dbReference type="Gene3D" id="3.40.50.1820">
    <property type="entry name" value="alpha/beta hydrolase"/>
    <property type="match status" value="1"/>
</dbReference>
<protein>
    <submittedName>
        <fullName evidence="2">Alpha/beta fold hydrolase</fullName>
    </submittedName>
</protein>
<dbReference type="InterPro" id="IPR050266">
    <property type="entry name" value="AB_hydrolase_sf"/>
</dbReference>
<keyword evidence="3" id="KW-1185">Reference proteome</keyword>
<keyword evidence="2" id="KW-0378">Hydrolase</keyword>
<dbReference type="PANTHER" id="PTHR43798">
    <property type="entry name" value="MONOACYLGLYCEROL LIPASE"/>
    <property type="match status" value="1"/>
</dbReference>
<reference evidence="3" key="1">
    <citation type="journal article" date="2019" name="Int. J. Syst. Evol. Microbiol.">
        <title>The Global Catalogue of Microorganisms (GCM) 10K type strain sequencing project: providing services to taxonomists for standard genome sequencing and annotation.</title>
        <authorList>
            <consortium name="The Broad Institute Genomics Platform"/>
            <consortium name="The Broad Institute Genome Sequencing Center for Infectious Disease"/>
            <person name="Wu L."/>
            <person name="Ma J."/>
        </authorList>
    </citation>
    <scope>NUCLEOTIDE SEQUENCE [LARGE SCALE GENOMIC DNA]</scope>
    <source>
        <strain evidence="3">CGMCC 1.13681</strain>
    </source>
</reference>
<evidence type="ECO:0000313" key="3">
    <source>
        <dbReference type="Proteomes" id="UP001596413"/>
    </source>
</evidence>
<gene>
    <name evidence="2" type="ORF">ACFQLX_06050</name>
</gene>
<dbReference type="GO" id="GO:0016787">
    <property type="term" value="F:hydrolase activity"/>
    <property type="evidence" value="ECO:0007669"/>
    <property type="project" value="UniProtKB-KW"/>
</dbReference>
<name>A0ABW2GAA7_9ACTN</name>
<dbReference type="PRINTS" id="PR00111">
    <property type="entry name" value="ABHYDROLASE"/>
</dbReference>
<dbReference type="InterPro" id="IPR029058">
    <property type="entry name" value="AB_hydrolase_fold"/>
</dbReference>
<accession>A0ABW2GAA7</accession>
<dbReference type="PANTHER" id="PTHR43798:SF27">
    <property type="entry name" value="HYDROLASE ALPHA_BETA HYDROLASE FOLD FAMILY"/>
    <property type="match status" value="1"/>
</dbReference>
<sequence length="280" mass="30184">MHIFTAPDGTELAYHVKGRGEPLICLPGGPMRASAYLEDLGGLDAHRRLILLDLRGTGKSAVPEDPATYRCDRQTGDVEALRVHLGLERVDLLAHSAGSNLALLYALAHPARVRRMALLAPALRALGQVSSIDRWREHTEHRAGEPWYPAARAALERIAAGADTDEVWDAVGPFFFGRWTDAARRSEAGAAAQVNEAAAEVYYEPGTFDVPAIRTAAAALPVPVLLLSGAYDWNPRPSDAQDAAALLPGGRHVLQPGAVHMPWVDDGPFVARQVESFLAE</sequence>
<dbReference type="Pfam" id="PF00561">
    <property type="entry name" value="Abhydrolase_1"/>
    <property type="match status" value="1"/>
</dbReference>
<comment type="caution">
    <text evidence="2">The sequence shown here is derived from an EMBL/GenBank/DDBJ whole genome shotgun (WGS) entry which is preliminary data.</text>
</comment>